<keyword evidence="1" id="KW-0805">Transcription regulation</keyword>
<evidence type="ECO:0000259" key="4">
    <source>
        <dbReference type="PROSITE" id="PS50949"/>
    </source>
</evidence>
<dbReference type="Gene3D" id="1.20.120.530">
    <property type="entry name" value="GntR ligand-binding domain-like"/>
    <property type="match status" value="1"/>
</dbReference>
<accession>A0A7Y9GNC3</accession>
<evidence type="ECO:0000313" key="5">
    <source>
        <dbReference type="EMBL" id="NYE19651.1"/>
    </source>
</evidence>
<dbReference type="PANTHER" id="PTHR43537">
    <property type="entry name" value="TRANSCRIPTIONAL REGULATOR, GNTR FAMILY"/>
    <property type="match status" value="1"/>
</dbReference>
<dbReference type="PANTHER" id="PTHR43537:SF24">
    <property type="entry name" value="GLUCONATE OPERON TRANSCRIPTIONAL REPRESSOR"/>
    <property type="match status" value="1"/>
</dbReference>
<dbReference type="GO" id="GO:0003700">
    <property type="term" value="F:DNA-binding transcription factor activity"/>
    <property type="evidence" value="ECO:0007669"/>
    <property type="project" value="InterPro"/>
</dbReference>
<reference evidence="5 6" key="1">
    <citation type="submission" date="2020-07" db="EMBL/GenBank/DDBJ databases">
        <title>Sequencing the genomes of 1000 actinobacteria strains.</title>
        <authorList>
            <person name="Klenk H.-P."/>
        </authorList>
    </citation>
    <scope>NUCLEOTIDE SEQUENCE [LARGE SCALE GENOMIC DNA]</scope>
    <source>
        <strain evidence="5 6">DSM 24662</strain>
    </source>
</reference>
<dbReference type="Gene3D" id="1.10.10.10">
    <property type="entry name" value="Winged helix-like DNA-binding domain superfamily/Winged helix DNA-binding domain"/>
    <property type="match status" value="1"/>
</dbReference>
<dbReference type="EMBL" id="JACCBV010000001">
    <property type="protein sequence ID" value="NYE19651.1"/>
    <property type="molecule type" value="Genomic_DNA"/>
</dbReference>
<dbReference type="CDD" id="cd07377">
    <property type="entry name" value="WHTH_GntR"/>
    <property type="match status" value="1"/>
</dbReference>
<gene>
    <name evidence="5" type="ORF">BJ991_001679</name>
</gene>
<evidence type="ECO:0000256" key="3">
    <source>
        <dbReference type="ARBA" id="ARBA00023163"/>
    </source>
</evidence>
<dbReference type="InterPro" id="IPR011711">
    <property type="entry name" value="GntR_C"/>
</dbReference>
<dbReference type="InterPro" id="IPR000524">
    <property type="entry name" value="Tscrpt_reg_HTH_GntR"/>
</dbReference>
<dbReference type="PROSITE" id="PS50949">
    <property type="entry name" value="HTH_GNTR"/>
    <property type="match status" value="1"/>
</dbReference>
<dbReference type="Pfam" id="PF00392">
    <property type="entry name" value="GntR"/>
    <property type="match status" value="1"/>
</dbReference>
<keyword evidence="2 5" id="KW-0238">DNA-binding</keyword>
<dbReference type="AlphaFoldDB" id="A0A7Y9GNC3"/>
<dbReference type="Proteomes" id="UP000576969">
    <property type="component" value="Unassembled WGS sequence"/>
</dbReference>
<dbReference type="GO" id="GO:0003677">
    <property type="term" value="F:DNA binding"/>
    <property type="evidence" value="ECO:0007669"/>
    <property type="project" value="UniProtKB-KW"/>
</dbReference>
<dbReference type="SMART" id="SM00345">
    <property type="entry name" value="HTH_GNTR"/>
    <property type="match status" value="1"/>
</dbReference>
<keyword evidence="6" id="KW-1185">Reference proteome</keyword>
<organism evidence="5 6">
    <name type="scientific">Microbacterium immunditiarum</name>
    <dbReference type="NCBI Taxonomy" id="337480"/>
    <lineage>
        <taxon>Bacteria</taxon>
        <taxon>Bacillati</taxon>
        <taxon>Actinomycetota</taxon>
        <taxon>Actinomycetes</taxon>
        <taxon>Micrococcales</taxon>
        <taxon>Microbacteriaceae</taxon>
        <taxon>Microbacterium</taxon>
    </lineage>
</organism>
<keyword evidence="3" id="KW-0804">Transcription</keyword>
<evidence type="ECO:0000256" key="2">
    <source>
        <dbReference type="ARBA" id="ARBA00023125"/>
    </source>
</evidence>
<protein>
    <submittedName>
        <fullName evidence="5">DNA-binding GntR family transcriptional regulator</fullName>
    </submittedName>
</protein>
<dbReference type="Pfam" id="PF07729">
    <property type="entry name" value="FCD"/>
    <property type="match status" value="1"/>
</dbReference>
<comment type="caution">
    <text evidence="5">The sequence shown here is derived from an EMBL/GenBank/DDBJ whole genome shotgun (WGS) entry which is preliminary data.</text>
</comment>
<proteinExistence type="predicted"/>
<dbReference type="SUPFAM" id="SSF46785">
    <property type="entry name" value="Winged helix' DNA-binding domain"/>
    <property type="match status" value="1"/>
</dbReference>
<evidence type="ECO:0000313" key="6">
    <source>
        <dbReference type="Proteomes" id="UP000576969"/>
    </source>
</evidence>
<dbReference type="InterPro" id="IPR036388">
    <property type="entry name" value="WH-like_DNA-bd_sf"/>
</dbReference>
<dbReference type="SUPFAM" id="SSF48008">
    <property type="entry name" value="GntR ligand-binding domain-like"/>
    <property type="match status" value="1"/>
</dbReference>
<dbReference type="InterPro" id="IPR008920">
    <property type="entry name" value="TF_FadR/GntR_C"/>
</dbReference>
<dbReference type="InterPro" id="IPR036390">
    <property type="entry name" value="WH_DNA-bd_sf"/>
</dbReference>
<dbReference type="SMART" id="SM00895">
    <property type="entry name" value="FCD"/>
    <property type="match status" value="1"/>
</dbReference>
<feature type="domain" description="HTH gntR-type" evidence="4">
    <location>
        <begin position="10"/>
        <end position="77"/>
    </location>
</feature>
<sequence>MVYAETRPRPQLSEEAASYVRDQITSGTLAPGTPVRPEVIAAELGISSTPAREALQSLRAEGFLDLAPRRGFTVARLTGDDIRDIYLVQAWVASELAARAAKRGDAAVIGRLEEIHADLIRAAEVGDLEQVERMNHRFHRQINLASGSPKLAWVMQIVSRYAPRRFYASIEGWSEATVGDHTEILDAIRAGDPELARARMHEHTLAAGRLLASRVEARQRDSDV</sequence>
<dbReference type="RefSeq" id="WP_179489132.1">
    <property type="nucleotide sequence ID" value="NZ_JACCBV010000001.1"/>
</dbReference>
<name>A0A7Y9GNC3_9MICO</name>
<evidence type="ECO:0000256" key="1">
    <source>
        <dbReference type="ARBA" id="ARBA00023015"/>
    </source>
</evidence>